<dbReference type="InterPro" id="IPR038673">
    <property type="entry name" value="OprB_sf"/>
</dbReference>
<accession>A0A0F5K010</accession>
<dbReference type="PANTHER" id="PTHR37944">
    <property type="entry name" value="PORIN B"/>
    <property type="match status" value="1"/>
</dbReference>
<evidence type="ECO:0000313" key="4">
    <source>
        <dbReference type="Proteomes" id="UP000033618"/>
    </source>
</evidence>
<dbReference type="InterPro" id="IPR007049">
    <property type="entry name" value="Carb-sel_porin_OprB"/>
</dbReference>
<dbReference type="OrthoDB" id="9135199at2"/>
<dbReference type="GO" id="GO:0008643">
    <property type="term" value="P:carbohydrate transport"/>
    <property type="evidence" value="ECO:0007669"/>
    <property type="project" value="InterPro"/>
</dbReference>
<gene>
    <name evidence="3" type="ORF">WM40_11815</name>
</gene>
<dbReference type="RefSeq" id="WP_024905265.1">
    <property type="nucleotide sequence ID" value="NZ_CADFGU010000003.1"/>
</dbReference>
<dbReference type="Pfam" id="PF04966">
    <property type="entry name" value="OprB"/>
    <property type="match status" value="1"/>
</dbReference>
<protein>
    <submittedName>
        <fullName evidence="3">Porin</fullName>
    </submittedName>
</protein>
<organism evidence="3 4">
    <name type="scientific">Robbsia andropogonis</name>
    <dbReference type="NCBI Taxonomy" id="28092"/>
    <lineage>
        <taxon>Bacteria</taxon>
        <taxon>Pseudomonadati</taxon>
        <taxon>Pseudomonadota</taxon>
        <taxon>Betaproteobacteria</taxon>
        <taxon>Burkholderiales</taxon>
        <taxon>Burkholderiaceae</taxon>
        <taxon>Robbsia</taxon>
    </lineage>
</organism>
<dbReference type="InterPro" id="IPR052932">
    <property type="entry name" value="OprB_Porin"/>
</dbReference>
<dbReference type="GO" id="GO:0016020">
    <property type="term" value="C:membrane"/>
    <property type="evidence" value="ECO:0007669"/>
    <property type="project" value="InterPro"/>
</dbReference>
<evidence type="ECO:0000256" key="1">
    <source>
        <dbReference type="ARBA" id="ARBA00008769"/>
    </source>
</evidence>
<feature type="signal peptide" evidence="2">
    <location>
        <begin position="1"/>
        <end position="22"/>
    </location>
</feature>
<dbReference type="PANTHER" id="PTHR37944:SF1">
    <property type="entry name" value="PORIN B"/>
    <property type="match status" value="1"/>
</dbReference>
<dbReference type="Proteomes" id="UP000033618">
    <property type="component" value="Unassembled WGS sequence"/>
</dbReference>
<dbReference type="PATRIC" id="fig|28092.6.peg.2778"/>
<dbReference type="Gene3D" id="2.40.160.180">
    <property type="entry name" value="Carbohydrate-selective porin OprB"/>
    <property type="match status" value="1"/>
</dbReference>
<sequence length="533" mass="56822">MKFVNNVLATKVLLLAAVTANAQSNALTQGGDASTSDPATRATQLVKTPAAPVAAASATGVANGHGGTTAQGTQYAQNVVTPDTTPNIGMPLPSGGHGDAPGLRQGPLAGFGDWLGKYGVDLGLLLTNGYFNNPSTGVSPGKSANYGSLFMSATIDLDKLIGIPDTQINFVEAWNRPAHNTKTYLFQTGSAFTAFPVQSESSDLVKFTLSHDLFDKRLHIEYGRMNTNDNFMVPTMCSGCVVSTPAITLDAPGVTKSVWGARVAWQLTQYTKLGLGVIEDNSDNWTTTSGWNWTTRTRAGLIGIANVTHDTDFKDSRFPTKYEVGVYHKTTPYTDSLYNTDGTSQALNPTGTPLKHTSGTWGFYGQGRKVFWRDSDSKGPVPRNLAAYGGAFITPGPGQAYPIEAYSGIEYGGFLKNNPVALVGTTVRYIRLSSERALYEQQARYAFTSMLNGATGGAVPVVNNSVARNTFTFDVHAQFGIVPGMLVQGFAQYFLHPNTAVLASVSQAQTRSGWMVGAFLVIDIGRLTGLSKM</sequence>
<reference evidence="3 4" key="1">
    <citation type="submission" date="2015-03" db="EMBL/GenBank/DDBJ databases">
        <title>Draft Genome Sequence of Burkholderia andropogonis type strain ICMP2807, isolated from Sorghum bicolor.</title>
        <authorList>
            <person name="Lopes-Santos L."/>
            <person name="Castro D.B."/>
            <person name="Ottoboni L.M."/>
            <person name="Park D."/>
            <person name="Weirc B.S."/>
            <person name="Destefano S.A."/>
        </authorList>
    </citation>
    <scope>NUCLEOTIDE SEQUENCE [LARGE SCALE GENOMIC DNA]</scope>
    <source>
        <strain evidence="3 4">ICMP2807</strain>
    </source>
</reference>
<dbReference type="EMBL" id="LAQU01000010">
    <property type="protein sequence ID" value="KKB63418.1"/>
    <property type="molecule type" value="Genomic_DNA"/>
</dbReference>
<name>A0A0F5K010_9BURK</name>
<evidence type="ECO:0000313" key="3">
    <source>
        <dbReference type="EMBL" id="KKB63418.1"/>
    </source>
</evidence>
<comment type="caution">
    <text evidence="3">The sequence shown here is derived from an EMBL/GenBank/DDBJ whole genome shotgun (WGS) entry which is preliminary data.</text>
</comment>
<dbReference type="AlphaFoldDB" id="A0A0F5K010"/>
<dbReference type="GO" id="GO:0015288">
    <property type="term" value="F:porin activity"/>
    <property type="evidence" value="ECO:0007669"/>
    <property type="project" value="InterPro"/>
</dbReference>
<keyword evidence="4" id="KW-1185">Reference proteome</keyword>
<keyword evidence="2" id="KW-0732">Signal</keyword>
<dbReference type="STRING" id="28092.WM40_11815"/>
<evidence type="ECO:0000256" key="2">
    <source>
        <dbReference type="RuleBase" id="RU363072"/>
    </source>
</evidence>
<comment type="similarity">
    <text evidence="1 2">Belongs to the OprB family.</text>
</comment>
<proteinExistence type="inferred from homology"/>
<feature type="chain" id="PRO_5041020765" evidence="2">
    <location>
        <begin position="23"/>
        <end position="533"/>
    </location>
</feature>